<feature type="transmembrane region" description="Helical" evidence="1">
    <location>
        <begin position="34"/>
        <end position="52"/>
    </location>
</feature>
<dbReference type="Proteomes" id="UP000296352">
    <property type="component" value="Chromosome"/>
</dbReference>
<dbReference type="InterPro" id="IPR026898">
    <property type="entry name" value="PrsW"/>
</dbReference>
<dbReference type="GO" id="GO:0008233">
    <property type="term" value="F:peptidase activity"/>
    <property type="evidence" value="ECO:0007669"/>
    <property type="project" value="InterPro"/>
</dbReference>
<dbReference type="AlphaFoldDB" id="A0A4P7QDI5"/>
<organism evidence="2 3">
    <name type="scientific">Corynebacterium endometrii</name>
    <dbReference type="NCBI Taxonomy" id="2488819"/>
    <lineage>
        <taxon>Bacteria</taxon>
        <taxon>Bacillati</taxon>
        <taxon>Actinomycetota</taxon>
        <taxon>Actinomycetes</taxon>
        <taxon>Mycobacteriales</taxon>
        <taxon>Corynebacteriaceae</taxon>
        <taxon>Corynebacterium</taxon>
    </lineage>
</organism>
<accession>A0A4P7QDI5</accession>
<feature type="transmembrane region" description="Helical" evidence="1">
    <location>
        <begin position="7"/>
        <end position="28"/>
    </location>
</feature>
<evidence type="ECO:0000313" key="3">
    <source>
        <dbReference type="Proteomes" id="UP000296352"/>
    </source>
</evidence>
<keyword evidence="1" id="KW-1133">Transmembrane helix</keyword>
<protein>
    <recommendedName>
        <fullName evidence="4">Protease PrsW</fullName>
    </recommendedName>
</protein>
<keyword evidence="1" id="KW-0812">Transmembrane</keyword>
<dbReference type="EMBL" id="CP039247">
    <property type="protein sequence ID" value="QCB27449.1"/>
    <property type="molecule type" value="Genomic_DNA"/>
</dbReference>
<feature type="transmembrane region" description="Helical" evidence="1">
    <location>
        <begin position="211"/>
        <end position="228"/>
    </location>
</feature>
<gene>
    <name evidence="2" type="ORF">CENDO_00695</name>
</gene>
<evidence type="ECO:0008006" key="4">
    <source>
        <dbReference type="Google" id="ProtNLM"/>
    </source>
</evidence>
<dbReference type="Pfam" id="PF13367">
    <property type="entry name" value="PrsW-protease"/>
    <property type="match status" value="1"/>
</dbReference>
<dbReference type="PANTHER" id="PTHR36844:SF1">
    <property type="entry name" value="PROTEASE PRSW"/>
    <property type="match status" value="1"/>
</dbReference>
<evidence type="ECO:0000313" key="2">
    <source>
        <dbReference type="EMBL" id="QCB27449.1"/>
    </source>
</evidence>
<dbReference type="PANTHER" id="PTHR36844">
    <property type="entry name" value="PROTEASE PRSW"/>
    <property type="match status" value="1"/>
</dbReference>
<reference evidence="2 3" key="1">
    <citation type="submission" date="2019-04" db="EMBL/GenBank/DDBJ databases">
        <title>Corynebacterium endometrii sp. nov., isolated from the uterus of a cow with endometritis.</title>
        <authorList>
            <person name="Ballas P."/>
            <person name="Ruckert C."/>
            <person name="Wagener K."/>
            <person name="Drillich M."/>
            <person name="Kaempfer P."/>
            <person name="Busse H.-J."/>
            <person name="Ehling-Schulz M."/>
        </authorList>
    </citation>
    <scope>NUCLEOTIDE SEQUENCE [LARGE SCALE GENOMIC DNA]</scope>
    <source>
        <strain evidence="2 3">LMM-1653</strain>
    </source>
</reference>
<feature type="transmembrane region" description="Helical" evidence="1">
    <location>
        <begin position="234"/>
        <end position="253"/>
    </location>
</feature>
<proteinExistence type="predicted"/>
<keyword evidence="3" id="KW-1185">Reference proteome</keyword>
<dbReference type="RefSeq" id="WP_136140322.1">
    <property type="nucleotide sequence ID" value="NZ_CP039247.1"/>
</dbReference>
<dbReference type="KEGG" id="cee:CENDO_00695"/>
<sequence length="297" mass="31162">MTAAKILVGLLTLSGLGGVLFFLFTSAISSPVGFGIGMVAGGLYLALLLWFISRSPMWPGRGRRSNALWVACALLAGSGGAMWLTVLPAVALIEAATALGWDNAAASWAGGYPEEVAKALIVALILLAFSQFDRPWHGLIVGAVVGAGFEIFENVLYGVTGAVMDPESDAVGATFTWGLRVIVGPGLHVVFAAIAGWGVGWALHKRNIGPAVGWTFAAVALHFAWNYLMDDAAYLAKNTVVAVAMYSTIIVLVRRGNRHARTRPPGPGWVRIPYPAGPGFNTPGMSPPAPGRRTPGR</sequence>
<feature type="transmembrane region" description="Helical" evidence="1">
    <location>
        <begin position="116"/>
        <end position="132"/>
    </location>
</feature>
<feature type="transmembrane region" description="Helical" evidence="1">
    <location>
        <begin position="177"/>
        <end position="199"/>
    </location>
</feature>
<keyword evidence="1" id="KW-0472">Membrane</keyword>
<feature type="transmembrane region" description="Helical" evidence="1">
    <location>
        <begin position="68"/>
        <end position="96"/>
    </location>
</feature>
<evidence type="ECO:0000256" key="1">
    <source>
        <dbReference type="SAM" id="Phobius"/>
    </source>
</evidence>
<feature type="transmembrane region" description="Helical" evidence="1">
    <location>
        <begin position="139"/>
        <end position="157"/>
    </location>
</feature>
<dbReference type="OrthoDB" id="9785431at2"/>
<name>A0A4P7QDI5_9CORY</name>